<gene>
    <name evidence="1" type="ORF">DW839_26525</name>
</gene>
<organism evidence="1 2">
    <name type="scientific">Enterocloster bolteae</name>
    <dbReference type="NCBI Taxonomy" id="208479"/>
    <lineage>
        <taxon>Bacteria</taxon>
        <taxon>Bacillati</taxon>
        <taxon>Bacillota</taxon>
        <taxon>Clostridia</taxon>
        <taxon>Lachnospirales</taxon>
        <taxon>Lachnospiraceae</taxon>
        <taxon>Enterocloster</taxon>
    </lineage>
</organism>
<sequence>MTKKIEKNTCIYLECVLSYKGCGMIALKREVAAHKVRQVFRGANVKLGNWRQVTVPIKETAMLERRISVEFC</sequence>
<evidence type="ECO:0000313" key="1">
    <source>
        <dbReference type="EMBL" id="RHC49989.1"/>
    </source>
</evidence>
<comment type="caution">
    <text evidence="1">The sequence shown here is derived from an EMBL/GenBank/DDBJ whole genome shotgun (WGS) entry which is preliminary data.</text>
</comment>
<protein>
    <submittedName>
        <fullName evidence="1">Uncharacterized protein</fullName>
    </submittedName>
</protein>
<reference evidence="1 2" key="1">
    <citation type="submission" date="2018-08" db="EMBL/GenBank/DDBJ databases">
        <title>A genome reference for cultivated species of the human gut microbiota.</title>
        <authorList>
            <person name="Zou Y."/>
            <person name="Xue W."/>
            <person name="Luo G."/>
        </authorList>
    </citation>
    <scope>NUCLEOTIDE SEQUENCE [LARGE SCALE GENOMIC DNA]</scope>
    <source>
        <strain evidence="1 2">AM35-14</strain>
    </source>
</reference>
<dbReference type="EMBL" id="QSHZ01000039">
    <property type="protein sequence ID" value="RHC49989.1"/>
    <property type="molecule type" value="Genomic_DNA"/>
</dbReference>
<accession>A0A414AL58</accession>
<proteinExistence type="predicted"/>
<dbReference type="Proteomes" id="UP000283975">
    <property type="component" value="Unassembled WGS sequence"/>
</dbReference>
<evidence type="ECO:0000313" key="2">
    <source>
        <dbReference type="Proteomes" id="UP000283975"/>
    </source>
</evidence>
<name>A0A414AL58_9FIRM</name>
<dbReference type="AlphaFoldDB" id="A0A414AL58"/>